<dbReference type="InterPro" id="IPR000719">
    <property type="entry name" value="Prot_kinase_dom"/>
</dbReference>
<dbReference type="EMBL" id="UEGS01000001">
    <property type="protein sequence ID" value="SRX79572.1"/>
    <property type="molecule type" value="Genomic_DNA"/>
</dbReference>
<dbReference type="InterPro" id="IPR002575">
    <property type="entry name" value="Aminoglycoside_PTrfase"/>
</dbReference>
<sequence length="256" mass="28813">MSWNLVDTAVLAVDTGNGRAVVKAAGPGNRHIGREITAYQGFTNVLEHRGQAPRLLRHDRDANILAIEYLQGSSVEGNDAELLPDTYFQAGELCRAFHEQAERADPDWDAAAVAKSIAWLDKPHRIKPGDEERLRTILLGHRPQPVNVVPTHGDWQPRNWLIDGGTLKVIDFGRFAWRPAIDDFGRLAAQQWRQDDRLERAFFAGYGHDPRTPELWRMTAVHHAVGTAVWAYQVGDEPFEMQGHRMIAEALGLFDD</sequence>
<proteinExistence type="predicted"/>
<evidence type="ECO:0000259" key="1">
    <source>
        <dbReference type="PROSITE" id="PS50011"/>
    </source>
</evidence>
<protein>
    <submittedName>
        <fullName evidence="2">Aminoglycoside phosphotransferase [Arthrobacter chlorophenolicus A6]</fullName>
    </submittedName>
</protein>
<name>A0A375YEP2_MYCPF</name>
<dbReference type="AlphaFoldDB" id="A0A375YEP2"/>
<feature type="domain" description="Protein kinase" evidence="1">
    <location>
        <begin position="1"/>
        <end position="256"/>
    </location>
</feature>
<dbReference type="Proteomes" id="UP000252008">
    <property type="component" value="Unassembled WGS sequence"/>
</dbReference>
<dbReference type="STRING" id="39692.BST38_11530"/>
<reference evidence="2 3" key="1">
    <citation type="submission" date="2018-05" db="EMBL/GenBank/DDBJ databases">
        <authorList>
            <consortium name="IHU Genomes"/>
        </authorList>
    </citation>
    <scope>NUCLEOTIDE SEQUENCE [LARGE SCALE GENOMIC DNA]</scope>
    <source>
        <strain evidence="2 3">P7335</strain>
    </source>
</reference>
<evidence type="ECO:0000313" key="2">
    <source>
        <dbReference type="EMBL" id="SRX79572.1"/>
    </source>
</evidence>
<dbReference type="Gene3D" id="3.90.1200.10">
    <property type="match status" value="1"/>
</dbReference>
<accession>A0A375YEP2</accession>
<dbReference type="PROSITE" id="PS50011">
    <property type="entry name" value="PROTEIN_KINASE_DOM"/>
    <property type="match status" value="1"/>
</dbReference>
<organism evidence="2 3">
    <name type="scientific">Mycolicibacterium parafortuitum</name>
    <name type="common">Mycobacterium parafortuitum</name>
    <dbReference type="NCBI Taxonomy" id="39692"/>
    <lineage>
        <taxon>Bacteria</taxon>
        <taxon>Bacillati</taxon>
        <taxon>Actinomycetota</taxon>
        <taxon>Actinomycetes</taxon>
        <taxon>Mycobacteriales</taxon>
        <taxon>Mycobacteriaceae</taxon>
        <taxon>Mycolicibacterium</taxon>
    </lineage>
</organism>
<keyword evidence="2" id="KW-0808">Transferase</keyword>
<evidence type="ECO:0000313" key="3">
    <source>
        <dbReference type="Proteomes" id="UP000252008"/>
    </source>
</evidence>
<dbReference type="SUPFAM" id="SSF56112">
    <property type="entry name" value="Protein kinase-like (PK-like)"/>
    <property type="match status" value="1"/>
</dbReference>
<dbReference type="GO" id="GO:0005524">
    <property type="term" value="F:ATP binding"/>
    <property type="evidence" value="ECO:0007669"/>
    <property type="project" value="InterPro"/>
</dbReference>
<dbReference type="InterPro" id="IPR011009">
    <property type="entry name" value="Kinase-like_dom_sf"/>
</dbReference>
<dbReference type="GO" id="GO:0004672">
    <property type="term" value="F:protein kinase activity"/>
    <property type="evidence" value="ECO:0007669"/>
    <property type="project" value="InterPro"/>
</dbReference>
<gene>
    <name evidence="2" type="ORF">MPP7335_01309</name>
</gene>
<keyword evidence="3" id="KW-1185">Reference proteome</keyword>
<dbReference type="Pfam" id="PF01636">
    <property type="entry name" value="APH"/>
    <property type="match status" value="1"/>
</dbReference>